<dbReference type="EMBL" id="JABBPN010000001">
    <property type="protein sequence ID" value="NMO94391.1"/>
    <property type="molecule type" value="Genomic_DNA"/>
</dbReference>
<feature type="transmembrane region" description="Helical" evidence="1">
    <location>
        <begin position="57"/>
        <end position="81"/>
    </location>
</feature>
<name>A0A848M2B2_PAELE</name>
<comment type="caution">
    <text evidence="2">The sequence shown here is derived from an EMBL/GenBank/DDBJ whole genome shotgun (WGS) entry which is preliminary data.</text>
</comment>
<accession>A0A848M2B2</accession>
<evidence type="ECO:0000313" key="2">
    <source>
        <dbReference type="EMBL" id="NMO94391.1"/>
    </source>
</evidence>
<dbReference type="Proteomes" id="UP000565468">
    <property type="component" value="Unassembled WGS sequence"/>
</dbReference>
<protein>
    <submittedName>
        <fullName evidence="2">Uncharacterized protein</fullName>
    </submittedName>
</protein>
<dbReference type="AlphaFoldDB" id="A0A848M2B2"/>
<organism evidence="2 3">
    <name type="scientific">Paenibacillus lemnae</name>
    <dbReference type="NCBI Taxonomy" id="1330551"/>
    <lineage>
        <taxon>Bacteria</taxon>
        <taxon>Bacillati</taxon>
        <taxon>Bacillota</taxon>
        <taxon>Bacilli</taxon>
        <taxon>Bacillales</taxon>
        <taxon>Paenibacillaceae</taxon>
        <taxon>Paenibacillus</taxon>
    </lineage>
</organism>
<keyword evidence="3" id="KW-1185">Reference proteome</keyword>
<keyword evidence="1" id="KW-0472">Membrane</keyword>
<evidence type="ECO:0000313" key="3">
    <source>
        <dbReference type="Proteomes" id="UP000565468"/>
    </source>
</evidence>
<keyword evidence="1" id="KW-1133">Transmembrane helix</keyword>
<gene>
    <name evidence="2" type="ORF">HII30_01145</name>
</gene>
<proteinExistence type="predicted"/>
<reference evidence="2 3" key="1">
    <citation type="submission" date="2020-04" db="EMBL/GenBank/DDBJ databases">
        <title>Paenibacillus algicola sp. nov., a novel marine bacterium producing alginate lyase.</title>
        <authorList>
            <person name="Huang H."/>
        </authorList>
    </citation>
    <scope>NUCLEOTIDE SEQUENCE [LARGE SCALE GENOMIC DNA]</scope>
    <source>
        <strain evidence="2 3">L7-75</strain>
    </source>
</reference>
<dbReference type="RefSeq" id="WP_169503085.1">
    <property type="nucleotide sequence ID" value="NZ_JABBPN010000001.1"/>
</dbReference>
<evidence type="ECO:0000256" key="1">
    <source>
        <dbReference type="SAM" id="Phobius"/>
    </source>
</evidence>
<sequence>MNNSGSNGIEALQKDLMTAILQETDGRKLHKIKHILKKETVPIRTKIACLIKTPSSWVILAVGLLIPIVLYALFIVLSLHLE</sequence>
<keyword evidence="1" id="KW-0812">Transmembrane</keyword>